<evidence type="ECO:0000256" key="1">
    <source>
        <dbReference type="ARBA" id="ARBA00001933"/>
    </source>
</evidence>
<dbReference type="EC" id="2.6.1.9" evidence="6"/>
<dbReference type="Gene3D" id="3.90.1150.10">
    <property type="entry name" value="Aspartate Aminotransferase, domain 1"/>
    <property type="match status" value="1"/>
</dbReference>
<keyword evidence="3 6" id="KW-0032">Aminotransferase</keyword>
<dbReference type="UniPathway" id="UPA00031">
    <property type="reaction ID" value="UER00012"/>
</dbReference>
<dbReference type="NCBIfam" id="NF002878">
    <property type="entry name" value="PRK03321.1"/>
    <property type="match status" value="1"/>
</dbReference>
<accession>E2SFD3</accession>
<comment type="catalytic activity">
    <reaction evidence="6">
        <text>L-histidinol phosphate + 2-oxoglutarate = 3-(imidazol-4-yl)-2-oxopropyl phosphate + L-glutamate</text>
        <dbReference type="Rhea" id="RHEA:23744"/>
        <dbReference type="ChEBI" id="CHEBI:16810"/>
        <dbReference type="ChEBI" id="CHEBI:29985"/>
        <dbReference type="ChEBI" id="CHEBI:57766"/>
        <dbReference type="ChEBI" id="CHEBI:57980"/>
        <dbReference type="EC" id="2.6.1.9"/>
    </reaction>
</comment>
<reference evidence="8" key="1">
    <citation type="submission" date="2010-08" db="EMBL/GenBank/DDBJ databases">
        <authorList>
            <person name="Muzny D."/>
            <person name="Qin X."/>
            <person name="Buhay C."/>
            <person name="Dugan-Rocha S."/>
            <person name="Ding Y."/>
            <person name="Chen G."/>
            <person name="Hawes A."/>
            <person name="Holder M."/>
            <person name="Jhangiani S."/>
            <person name="Johnson A."/>
            <person name="Khan Z."/>
            <person name="Li Z."/>
            <person name="Liu W."/>
            <person name="Liu X."/>
            <person name="Perez L."/>
            <person name="Shen H."/>
            <person name="Wang Q."/>
            <person name="Watt J."/>
            <person name="Xi L."/>
            <person name="Xin Y."/>
            <person name="Zhou J."/>
            <person name="Deng J."/>
            <person name="Jiang H."/>
            <person name="Liu Y."/>
            <person name="Qu J."/>
            <person name="Song X.-Z."/>
            <person name="Zhang L."/>
            <person name="Villasana D."/>
            <person name="Johnson A."/>
            <person name="Liu J."/>
            <person name="Liyanage D."/>
            <person name="Lorensuhewa L."/>
            <person name="Robinson T."/>
            <person name="Song A."/>
            <person name="Song B.-B."/>
            <person name="Dinh H."/>
            <person name="Thornton R."/>
            <person name="Coyle M."/>
            <person name="Francisco L."/>
            <person name="Jackson L."/>
            <person name="Javaid M."/>
            <person name="Korchina V."/>
            <person name="Kovar C."/>
            <person name="Mata R."/>
            <person name="Mathew T."/>
            <person name="Ngo R."/>
            <person name="Nguyen L."/>
            <person name="Nguyen N."/>
            <person name="Okwuonu G."/>
            <person name="Ongeri F."/>
            <person name="Pham C."/>
            <person name="Simmons D."/>
            <person name="Wilczek-Boney K."/>
            <person name="Hale W."/>
            <person name="Jakkamsetti A."/>
            <person name="Pham P."/>
            <person name="Ruth R."/>
            <person name="San Lucas F."/>
            <person name="Warren J."/>
            <person name="Zhang J."/>
            <person name="Zhao Z."/>
            <person name="Zhou C."/>
            <person name="Zhu D."/>
            <person name="Lee S."/>
            <person name="Bess C."/>
            <person name="Blankenburg K."/>
            <person name="Forbes L."/>
            <person name="Fu Q."/>
            <person name="Gubbala S."/>
            <person name="Hirani K."/>
            <person name="Jayaseelan J.C."/>
            <person name="Lara F."/>
            <person name="Munidasa M."/>
            <person name="Palculict T."/>
            <person name="Patil S."/>
            <person name="Pu L.-L."/>
            <person name="Saada N."/>
            <person name="Tang L."/>
            <person name="Weissenberger G."/>
            <person name="Zhu Y."/>
            <person name="Hemphill L."/>
            <person name="Shang Y."/>
            <person name="Youmans B."/>
            <person name="Ayvaz T."/>
            <person name="Ross M."/>
            <person name="Santibanez J."/>
            <person name="Aqrawi P."/>
            <person name="Gross S."/>
            <person name="Joshi V."/>
            <person name="Fowler G."/>
            <person name="Nazareth L."/>
            <person name="Reid J."/>
            <person name="Worley K."/>
            <person name="Petrosino J."/>
            <person name="Highlander S."/>
            <person name="Gibbs R."/>
        </authorList>
    </citation>
    <scope>NUCLEOTIDE SEQUENCE [LARGE SCALE GENOMIC DNA]</scope>
    <source>
        <strain evidence="8">DSM 15272</strain>
    </source>
</reference>
<keyword evidence="5 6" id="KW-0663">Pyridoxal phosphate</keyword>
<feature type="domain" description="Aminotransferase class I/classII large" evidence="7">
    <location>
        <begin position="39"/>
        <end position="324"/>
    </location>
</feature>
<dbReference type="PANTHER" id="PTHR43643">
    <property type="entry name" value="HISTIDINOL-PHOSPHATE AMINOTRANSFERASE 2"/>
    <property type="match status" value="1"/>
</dbReference>
<dbReference type="InterPro" id="IPR024892">
    <property type="entry name" value="ArAT"/>
</dbReference>
<comment type="subunit">
    <text evidence="2 6">Homodimer.</text>
</comment>
<organism evidence="8 9">
    <name type="scientific">Aeromicrobium marinum DSM 15272</name>
    <dbReference type="NCBI Taxonomy" id="585531"/>
    <lineage>
        <taxon>Bacteria</taxon>
        <taxon>Bacillati</taxon>
        <taxon>Actinomycetota</taxon>
        <taxon>Actinomycetes</taxon>
        <taxon>Propionibacteriales</taxon>
        <taxon>Nocardioidaceae</taxon>
        <taxon>Aeromicrobium</taxon>
    </lineage>
</organism>
<evidence type="ECO:0000313" key="8">
    <source>
        <dbReference type="EMBL" id="EFQ82034.1"/>
    </source>
</evidence>
<dbReference type="EMBL" id="ACLF03000012">
    <property type="protein sequence ID" value="EFQ82034.1"/>
    <property type="molecule type" value="Genomic_DNA"/>
</dbReference>
<evidence type="ECO:0000256" key="5">
    <source>
        <dbReference type="ARBA" id="ARBA00022898"/>
    </source>
</evidence>
<dbReference type="GO" id="GO:0004400">
    <property type="term" value="F:histidinol-phosphate transaminase activity"/>
    <property type="evidence" value="ECO:0007669"/>
    <property type="project" value="UniProtKB-UniRule"/>
</dbReference>
<dbReference type="InterPro" id="IPR050106">
    <property type="entry name" value="HistidinolP_aminotransfase"/>
</dbReference>
<evidence type="ECO:0000256" key="6">
    <source>
        <dbReference type="HAMAP-Rule" id="MF_01023"/>
    </source>
</evidence>
<dbReference type="eggNOG" id="COG0079">
    <property type="taxonomic scope" value="Bacteria"/>
</dbReference>
<comment type="similarity">
    <text evidence="6">Belongs to the class-II pyridoxal-phosphate-dependent aminotransferase family. Histidinol-phosphate aminotransferase subfamily.</text>
</comment>
<dbReference type="STRING" id="585531.HMPREF0063_12742"/>
<name>E2SFD3_9ACTN</name>
<dbReference type="HAMAP" id="MF_01023">
    <property type="entry name" value="HisC_aminotrans_2"/>
    <property type="match status" value="1"/>
</dbReference>
<comment type="pathway">
    <text evidence="6">Amino-acid biosynthesis; L-histidine biosynthesis; L-histidine from 5-phospho-alpha-D-ribose 1-diphosphate: step 7/9.</text>
</comment>
<keyword evidence="4 6" id="KW-0808">Transferase</keyword>
<comment type="caution">
    <text evidence="8">The sequence shown here is derived from an EMBL/GenBank/DDBJ whole genome shotgun (WGS) entry which is preliminary data.</text>
</comment>
<evidence type="ECO:0000259" key="7">
    <source>
        <dbReference type="Pfam" id="PF00155"/>
    </source>
</evidence>
<dbReference type="GO" id="GO:0000105">
    <property type="term" value="P:L-histidine biosynthetic process"/>
    <property type="evidence" value="ECO:0007669"/>
    <property type="project" value="UniProtKB-UniRule"/>
</dbReference>
<keyword evidence="6" id="KW-0368">Histidine biosynthesis</keyword>
<dbReference type="InterPro" id="IPR015421">
    <property type="entry name" value="PyrdxlP-dep_Trfase_major"/>
</dbReference>
<dbReference type="InterPro" id="IPR015422">
    <property type="entry name" value="PyrdxlP-dep_Trfase_small"/>
</dbReference>
<sequence length="362" mass="37534">MAHLPLTYPQGMVAPTPRPALAGIPVYRAGRPAADPASKLSSNELPFDPLPGVLDRAVAELRHVNRYPDAGCTALTTALAGHHEVDPDRIAIGTGSVAVLYALLSAFCGPGDEVVLPWRSFEAYPIAVELTGAAGVRVPVGADGTHDLAGMAAAITPRTRAVLVCTPNNPTGPVVTADELASLVAAVPPSVLLVVDEAYVEFVTDPAAASGPDWLDRENVVVLRTFSKAHGLAALRVGYALAHAPVAEAVRKVLPPFGVSDVAQAAAIASLESLDAMGERVAAVVAERDAVVAGLRGQGWDVPQAQGNFVWLPLGAEAVEFAAAAQPLSVRAFAGEGVRVTIGLPEVNEQFLATTRRWRTGS</sequence>
<dbReference type="InterPro" id="IPR015424">
    <property type="entry name" value="PyrdxlP-dep_Trfase"/>
</dbReference>
<dbReference type="HOGENOM" id="CLU_017584_3_3_11"/>
<dbReference type="PANTHER" id="PTHR43643:SF3">
    <property type="entry name" value="HISTIDINOL-PHOSPHATE AMINOTRANSFERASE"/>
    <property type="match status" value="1"/>
</dbReference>
<evidence type="ECO:0000256" key="3">
    <source>
        <dbReference type="ARBA" id="ARBA00022576"/>
    </source>
</evidence>
<dbReference type="Proteomes" id="UP000003111">
    <property type="component" value="Unassembled WGS sequence"/>
</dbReference>
<feature type="modified residue" description="N6-(pyridoxal phosphate)lysine" evidence="6">
    <location>
        <position position="228"/>
    </location>
</feature>
<keyword evidence="6" id="KW-0028">Amino-acid biosynthesis</keyword>
<evidence type="ECO:0000256" key="4">
    <source>
        <dbReference type="ARBA" id="ARBA00022679"/>
    </source>
</evidence>
<proteinExistence type="inferred from homology"/>
<protein>
    <recommendedName>
        <fullName evidence="6">Histidinol-phosphate aminotransferase</fullName>
        <ecNumber evidence="6">2.6.1.9</ecNumber>
    </recommendedName>
    <alternativeName>
        <fullName evidence="6">Imidazole acetol-phosphate transaminase</fullName>
    </alternativeName>
</protein>
<gene>
    <name evidence="6" type="primary">hisC</name>
    <name evidence="8" type="ORF">HMPREF0063_12742</name>
</gene>
<dbReference type="SUPFAM" id="SSF53383">
    <property type="entry name" value="PLP-dependent transferases"/>
    <property type="match status" value="1"/>
</dbReference>
<dbReference type="InterPro" id="IPR005861">
    <property type="entry name" value="HisP_aminotrans"/>
</dbReference>
<dbReference type="Pfam" id="PF00155">
    <property type="entry name" value="Aminotran_1_2"/>
    <property type="match status" value="1"/>
</dbReference>
<dbReference type="AlphaFoldDB" id="E2SFD3"/>
<dbReference type="CDD" id="cd00609">
    <property type="entry name" value="AAT_like"/>
    <property type="match status" value="1"/>
</dbReference>
<evidence type="ECO:0000256" key="2">
    <source>
        <dbReference type="ARBA" id="ARBA00011738"/>
    </source>
</evidence>
<evidence type="ECO:0000313" key="9">
    <source>
        <dbReference type="Proteomes" id="UP000003111"/>
    </source>
</evidence>
<dbReference type="InterPro" id="IPR004839">
    <property type="entry name" value="Aminotransferase_I/II_large"/>
</dbReference>
<dbReference type="GO" id="GO:0030170">
    <property type="term" value="F:pyridoxal phosphate binding"/>
    <property type="evidence" value="ECO:0007669"/>
    <property type="project" value="InterPro"/>
</dbReference>
<keyword evidence="9" id="KW-1185">Reference proteome</keyword>
<comment type="cofactor">
    <cofactor evidence="1 6">
        <name>pyridoxal 5'-phosphate</name>
        <dbReference type="ChEBI" id="CHEBI:597326"/>
    </cofactor>
</comment>
<dbReference type="Gene3D" id="3.40.640.10">
    <property type="entry name" value="Type I PLP-dependent aspartate aminotransferase-like (Major domain)"/>
    <property type="match status" value="1"/>
</dbReference>